<dbReference type="Pfam" id="PF23556">
    <property type="entry name" value="TPR_Vps41"/>
    <property type="match status" value="1"/>
</dbReference>
<gene>
    <name evidence="6" type="ORF">BDY21DRAFT_190069</name>
</gene>
<dbReference type="GO" id="GO:0034058">
    <property type="term" value="P:endosomal vesicle fusion"/>
    <property type="evidence" value="ECO:0007669"/>
    <property type="project" value="TreeGrafter"/>
</dbReference>
<proteinExistence type="predicted"/>
<feature type="compositionally biased region" description="Polar residues" evidence="4">
    <location>
        <begin position="375"/>
        <end position="385"/>
    </location>
</feature>
<dbReference type="InterPro" id="IPR000547">
    <property type="entry name" value="Clathrin_H-chain/VPS_repeat"/>
</dbReference>
<dbReference type="InterPro" id="IPR011990">
    <property type="entry name" value="TPR-like_helical_dom_sf"/>
</dbReference>
<dbReference type="CDD" id="cd16448">
    <property type="entry name" value="RING-H2"/>
    <property type="match status" value="1"/>
</dbReference>
<dbReference type="GO" id="GO:0009267">
    <property type="term" value="P:cellular response to starvation"/>
    <property type="evidence" value="ECO:0007669"/>
    <property type="project" value="TreeGrafter"/>
</dbReference>
<feature type="region of interest" description="Disordered" evidence="4">
    <location>
        <begin position="1171"/>
        <end position="1194"/>
    </location>
</feature>
<keyword evidence="1" id="KW-0813">Transport</keyword>
<reference evidence="6" key="1">
    <citation type="journal article" date="2020" name="Stud. Mycol.">
        <title>101 Dothideomycetes genomes: a test case for predicting lifestyles and emergence of pathogens.</title>
        <authorList>
            <person name="Haridas S."/>
            <person name="Albert R."/>
            <person name="Binder M."/>
            <person name="Bloem J."/>
            <person name="Labutti K."/>
            <person name="Salamov A."/>
            <person name="Andreopoulos B."/>
            <person name="Baker S."/>
            <person name="Barry K."/>
            <person name="Bills G."/>
            <person name="Bluhm B."/>
            <person name="Cannon C."/>
            <person name="Castanera R."/>
            <person name="Culley D."/>
            <person name="Daum C."/>
            <person name="Ezra D."/>
            <person name="Gonzalez J."/>
            <person name="Henrissat B."/>
            <person name="Kuo A."/>
            <person name="Liang C."/>
            <person name="Lipzen A."/>
            <person name="Lutzoni F."/>
            <person name="Magnuson J."/>
            <person name="Mondo S."/>
            <person name="Nolan M."/>
            <person name="Ohm R."/>
            <person name="Pangilinan J."/>
            <person name="Park H.-J."/>
            <person name="Ramirez L."/>
            <person name="Alfaro M."/>
            <person name="Sun H."/>
            <person name="Tritt A."/>
            <person name="Yoshinaga Y."/>
            <person name="Zwiers L.-H."/>
            <person name="Turgeon B."/>
            <person name="Goodwin S."/>
            <person name="Spatafora J."/>
            <person name="Crous P."/>
            <person name="Grigoriev I."/>
        </authorList>
    </citation>
    <scope>NUCLEOTIDE SEQUENCE</scope>
    <source>
        <strain evidence="6">ATCC 16933</strain>
    </source>
</reference>
<organism evidence="6 7">
    <name type="scientific">Lineolata rhizophorae</name>
    <dbReference type="NCBI Taxonomy" id="578093"/>
    <lineage>
        <taxon>Eukaryota</taxon>
        <taxon>Fungi</taxon>
        <taxon>Dikarya</taxon>
        <taxon>Ascomycota</taxon>
        <taxon>Pezizomycotina</taxon>
        <taxon>Dothideomycetes</taxon>
        <taxon>Dothideomycetes incertae sedis</taxon>
        <taxon>Lineolatales</taxon>
        <taxon>Lineolataceae</taxon>
        <taxon>Lineolata</taxon>
    </lineage>
</organism>
<evidence type="ECO:0000256" key="4">
    <source>
        <dbReference type="SAM" id="MobiDB-lite"/>
    </source>
</evidence>
<feature type="compositionally biased region" description="Polar residues" evidence="4">
    <location>
        <begin position="161"/>
        <end position="172"/>
    </location>
</feature>
<keyword evidence="7" id="KW-1185">Reference proteome</keyword>
<feature type="domain" description="Vps41 beta-propeller" evidence="5">
    <location>
        <begin position="175"/>
        <end position="310"/>
    </location>
</feature>
<dbReference type="Gene3D" id="1.25.40.10">
    <property type="entry name" value="Tetratricopeptide repeat domain"/>
    <property type="match status" value="1"/>
</dbReference>
<dbReference type="SUPFAM" id="SSF57850">
    <property type="entry name" value="RING/U-box"/>
    <property type="match status" value="1"/>
</dbReference>
<accession>A0A6A6P6H1</accession>
<evidence type="ECO:0000313" key="7">
    <source>
        <dbReference type="Proteomes" id="UP000799766"/>
    </source>
</evidence>
<protein>
    <recommendedName>
        <fullName evidence="5">Vps41 beta-propeller domain-containing protein</fullName>
    </recommendedName>
</protein>
<evidence type="ECO:0000259" key="5">
    <source>
        <dbReference type="Pfam" id="PF23411"/>
    </source>
</evidence>
<evidence type="ECO:0000256" key="3">
    <source>
        <dbReference type="PROSITE-ProRule" id="PRU01006"/>
    </source>
</evidence>
<dbReference type="InterPro" id="IPR057780">
    <property type="entry name" value="Beta-prop_Vps41"/>
</dbReference>
<dbReference type="PANTHER" id="PTHR12616:SF1">
    <property type="entry name" value="VACUOLAR PROTEIN SORTING-ASSOCIATED PROTEIN 41 HOMOLOG"/>
    <property type="match status" value="1"/>
</dbReference>
<feature type="region of interest" description="Disordered" evidence="4">
    <location>
        <begin position="130"/>
        <end position="172"/>
    </location>
</feature>
<feature type="compositionally biased region" description="Polar residues" evidence="4">
    <location>
        <begin position="144"/>
        <end position="153"/>
    </location>
</feature>
<feature type="region of interest" description="Disordered" evidence="4">
    <location>
        <begin position="464"/>
        <end position="484"/>
    </location>
</feature>
<dbReference type="GO" id="GO:0030897">
    <property type="term" value="C:HOPS complex"/>
    <property type="evidence" value="ECO:0007669"/>
    <property type="project" value="TreeGrafter"/>
</dbReference>
<feature type="region of interest" description="Disordered" evidence="4">
    <location>
        <begin position="374"/>
        <end position="394"/>
    </location>
</feature>
<keyword evidence="2" id="KW-0653">Protein transport</keyword>
<feature type="region of interest" description="Disordered" evidence="4">
    <location>
        <begin position="1"/>
        <end position="56"/>
    </location>
</feature>
<dbReference type="Pfam" id="PF23411">
    <property type="entry name" value="Beta-prop_Vps41"/>
    <property type="match status" value="2"/>
</dbReference>
<dbReference type="GO" id="GO:0006623">
    <property type="term" value="P:protein targeting to vacuole"/>
    <property type="evidence" value="ECO:0007669"/>
    <property type="project" value="InterPro"/>
</dbReference>
<feature type="compositionally biased region" description="Acidic residues" evidence="4">
    <location>
        <begin position="38"/>
        <end position="53"/>
    </location>
</feature>
<feature type="repeat" description="CHCR" evidence="3">
    <location>
        <begin position="930"/>
        <end position="1078"/>
    </location>
</feature>
<dbReference type="InterPro" id="IPR015943">
    <property type="entry name" value="WD40/YVTN_repeat-like_dom_sf"/>
</dbReference>
<evidence type="ECO:0000256" key="1">
    <source>
        <dbReference type="ARBA" id="ARBA00022448"/>
    </source>
</evidence>
<evidence type="ECO:0000313" key="6">
    <source>
        <dbReference type="EMBL" id="KAF2459407.1"/>
    </source>
</evidence>
<feature type="domain" description="Vps41 beta-propeller" evidence="5">
    <location>
        <begin position="387"/>
        <end position="524"/>
    </location>
</feature>
<dbReference type="EMBL" id="MU001675">
    <property type="protein sequence ID" value="KAF2459407.1"/>
    <property type="molecule type" value="Genomic_DNA"/>
</dbReference>
<dbReference type="SUPFAM" id="SSF50978">
    <property type="entry name" value="WD40 repeat-like"/>
    <property type="match status" value="1"/>
</dbReference>
<dbReference type="GO" id="GO:0016236">
    <property type="term" value="P:macroautophagy"/>
    <property type="evidence" value="ECO:0007669"/>
    <property type="project" value="TreeGrafter"/>
</dbReference>
<dbReference type="PROSITE" id="PS50236">
    <property type="entry name" value="CHCR"/>
    <property type="match status" value="1"/>
</dbReference>
<dbReference type="PANTHER" id="PTHR12616">
    <property type="entry name" value="VACUOLAR PROTEIN SORTING VPS41"/>
    <property type="match status" value="1"/>
</dbReference>
<dbReference type="GO" id="GO:0005770">
    <property type="term" value="C:late endosome"/>
    <property type="evidence" value="ECO:0007669"/>
    <property type="project" value="TreeGrafter"/>
</dbReference>
<dbReference type="Proteomes" id="UP000799766">
    <property type="component" value="Unassembled WGS sequence"/>
</dbReference>
<dbReference type="InterPro" id="IPR045111">
    <property type="entry name" value="Vps41/Vps8"/>
</dbReference>
<dbReference type="SMART" id="SM00299">
    <property type="entry name" value="CLH"/>
    <property type="match status" value="1"/>
</dbReference>
<evidence type="ECO:0000256" key="2">
    <source>
        <dbReference type="ARBA" id="ARBA00022927"/>
    </source>
</evidence>
<name>A0A6A6P6H1_9PEZI</name>
<dbReference type="OrthoDB" id="244107at2759"/>
<dbReference type="Gene3D" id="2.130.10.10">
    <property type="entry name" value="YVTN repeat-like/Quinoprotein amine dehydrogenase"/>
    <property type="match status" value="1"/>
</dbReference>
<dbReference type="InterPro" id="IPR036322">
    <property type="entry name" value="WD40_repeat_dom_sf"/>
</dbReference>
<sequence>MAGPAADTSTPQRLPAGANGSTDAGAPRHQSTGNAEHETDDDDEEEEDDEDDEPRLKYESLTGSLNSVYRNGDATSAFLVAADKMIIGTHNGRINVLALPNFQTVRLYHAHSASVTAVSVSPFPPPWPTTKSDIANRLGPEATVSPSRASTNNPPAPTSPRTPRQNQVQIPATPSNSIHIATSSIDGHVCIQSLTDTRDVMLRNFARPVQAVALSPEYRSDKSYLSGGLAGELILTVGGRSGVSTNANTSSAAAVASGWLGSIGLGSNNGRDSILHSGEGAISIIKWSLSSKYVAWVNEQGIKIMRSNVKLESGESDLAWKRIAHVDRPNRRGWEDMAAVWKARIDWIDDQNLESDSNDSPPENSHQIVERLKNAAQSDRNSIKSGPSKKPQKVERLVVGWGDTTWIIHVKHGGPGVGKDVGEPSAGTADIVHILRFGDCIISGLSLYTPSLLLVLAYRTRDDDDRPIGQSPQTTPRRGVQHRQDGLPPELRLVDIASKDELDFRALSVSRFESLSAADYHLSTLYVPILGPTGPAQKGALEVIGGGLWDAGVSAGRILSSGASILSLANSADNGKASIVSPSSSSIGKPSMLKPRERDTHPALATAGLKIFIHSPYDCVLAVKRDLADHLNWLLEHEDYKQAWELINEHPEAVTNVPERNLADSPTTTPSKTQPTLAEFFADDSASQTTASATRMYNSAIEKEKRRIGDLWVQQLVTAGDWETAGKVAGKVLGTSSRWEHWVWTFAEVGRFDEITPYIPSTQLKPPLPSLLYEVVLGHYIVKDRVRLKELVKQWDTDLFEITPVIKAIEAKLGSGDVTEVTVEDGEQGRDWRILQEILAKLLLADGKPREALKCYIRLQNADAAMDIIRDYNLLHAIADDIPGFILLRVSKDLMESGSMPELEEASSDAIHLLVDEAFQGVVRPDVVVAQLEQKGLDYQPFLFFYLRELWNGKGIQKEYGHGSQKIESEGRSIVEEFADLAVELFAEYDRQLLMNFLKASQSYTFETACQICERRQYIPELVYLLSKTGQTKRALHLITATLGDVSLAISFAKEQDDPDLWDDLLDYSMDKPRFIRGLLEEVGTAINPLMLVRRIPEGLEIEGLRDGIHRMLREYEIQYSISEGVAKVLRGEVAEGMAKSREGRLRAVKFEVVHQQPGEVEVFAEPVDGAVSSKERAPEEEEVEKEESASPEVEPGYCVGCRYAFAEDEKETLVGFACGHVFHLSCLLHAVGTSDEAAEDLQMRLASFGEAEGSYTRSVGAKVAHAHIIRNAIKGGCPECLKTEGEE</sequence>